<dbReference type="WBParaSite" id="ES5_v2.g8094.t1">
    <property type="protein sequence ID" value="ES5_v2.g8094.t1"/>
    <property type="gene ID" value="ES5_v2.g8094"/>
</dbReference>
<name>A0AC34GTX9_9BILA</name>
<sequence length="824" mass="93527">MHDKKEESKNNIDFGYYGRAASLNKLASEHSIVNYDGVIDEYGELRVLLFNFSDTPFEVKKGDGIVQILCEKVAKCIYEEVQELSETTRGEGGFGSTGTSDKIDAASGDATTIVEKAVSFEKIVEDAQEPEYGTPFAAGADVYSRIETTIPAGGKALISTGIKLSVKPGHYARIAPSSGLAVKNFTDIGAGVEVGGGDEELKVLLFNYGDTDFRVMKGDRIAQIVAERIANIEIKEVKKLSETTRGEAAPIFMSYKSKNNRDSGERSGIGMPGGSPSASIKHVHNGERDNHGSVSDAISKAPVAASVNEENNKMVEPRELIVYCQFLPEKPLLQFTAINTFTNETVSTSTVLCDSDDSSRVIQFFLKYADDIISPRHVQAMIFIGNCDSFKSFPDEYFFRQQFHQYCKKNQIFCSFTVDDTMFMFDALCKTKTLLQEGEEVMFLRQREVYTVEAYVLVREKNCYKFVKHIDPKKYRYNAELKRKLFESSEPKKIILFGESKMFVKMFVKAMKQIFAGVDLDVYDCYMPVKEINETVIRKVWHDMGEKVCPYNIQIGLNNYFLFNSQTFIMDLGMDRVLPLEESFILPVDPDKTVDLSIDRPYYYSMMESIPLAPFNCKNVKVTLKIDENSFYDFKVEPYNEPVDLEPPQLEMIPEPSGAKARVVFDQQNFYVYIFEIGEEVRLVKNRNKTPLYISFTEAMPLVGYRAMEMLKIKPECVVYDFIKICSLSSSEALNLKNEWKFSLFEKDKTLMALLQLFNGTQGYGSMEFLLAYILKQALQIIKYDMAEIFKELEISFKNFSPNENLKNYFIGAAKLLKISITFC</sequence>
<evidence type="ECO:0000313" key="1">
    <source>
        <dbReference type="Proteomes" id="UP000887579"/>
    </source>
</evidence>
<proteinExistence type="predicted"/>
<accession>A0AC34GTX9</accession>
<reference evidence="2" key="1">
    <citation type="submission" date="2022-11" db="UniProtKB">
        <authorList>
            <consortium name="WormBaseParasite"/>
        </authorList>
    </citation>
    <scope>IDENTIFICATION</scope>
</reference>
<protein>
    <submittedName>
        <fullName evidence="2">dUTPase-like domain-containing protein</fullName>
    </submittedName>
</protein>
<evidence type="ECO:0000313" key="2">
    <source>
        <dbReference type="WBParaSite" id="ES5_v2.g8094.t1"/>
    </source>
</evidence>
<organism evidence="1 2">
    <name type="scientific">Panagrolaimus sp. ES5</name>
    <dbReference type="NCBI Taxonomy" id="591445"/>
    <lineage>
        <taxon>Eukaryota</taxon>
        <taxon>Metazoa</taxon>
        <taxon>Ecdysozoa</taxon>
        <taxon>Nematoda</taxon>
        <taxon>Chromadorea</taxon>
        <taxon>Rhabditida</taxon>
        <taxon>Tylenchina</taxon>
        <taxon>Panagrolaimomorpha</taxon>
        <taxon>Panagrolaimoidea</taxon>
        <taxon>Panagrolaimidae</taxon>
        <taxon>Panagrolaimus</taxon>
    </lineage>
</organism>
<dbReference type="Proteomes" id="UP000887579">
    <property type="component" value="Unplaced"/>
</dbReference>